<proteinExistence type="predicted"/>
<keyword evidence="6 8" id="KW-0802">TPR repeat</keyword>
<evidence type="ECO:0000256" key="5">
    <source>
        <dbReference type="ARBA" id="ARBA00022777"/>
    </source>
</evidence>
<dbReference type="Gene3D" id="1.10.510.10">
    <property type="entry name" value="Transferase(Phosphotransferase) domain 1"/>
    <property type="match status" value="1"/>
</dbReference>
<keyword evidence="5 10" id="KW-0418">Kinase</keyword>
<evidence type="ECO:0000256" key="6">
    <source>
        <dbReference type="ARBA" id="ARBA00022803"/>
    </source>
</evidence>
<dbReference type="InterPro" id="IPR000719">
    <property type="entry name" value="Prot_kinase_dom"/>
</dbReference>
<evidence type="ECO:0000256" key="1">
    <source>
        <dbReference type="ARBA" id="ARBA00022527"/>
    </source>
</evidence>
<evidence type="ECO:0000256" key="4">
    <source>
        <dbReference type="ARBA" id="ARBA00022741"/>
    </source>
</evidence>
<dbReference type="Proteomes" id="UP000326354">
    <property type="component" value="Chromosome"/>
</dbReference>
<dbReference type="Pfam" id="PF00069">
    <property type="entry name" value="Pkinase"/>
    <property type="match status" value="1"/>
</dbReference>
<keyword evidence="7" id="KW-0067">ATP-binding</keyword>
<dbReference type="AlphaFoldDB" id="A0A5S9F1U0"/>
<protein>
    <submittedName>
        <fullName evidence="10">Putative serine/threonine-protein kinase PknB</fullName>
    </submittedName>
</protein>
<sequence>MIGQVFNNCKIESKIALATTGVVYKATDIHLEVMRAIKIIHPQLAKKKVVRDRLLLAVQAWAKLDIPSFVQIFSAIYHDDQLGFVMDYFDGVSLANLLKDQGHLGISQAVEYFLQVARAIAFSHKKKILHRKLYPGNIIIGKAETIKILGLGACREINVPKVTPSNLCLGKIKYMAPEQLAGEYTIHTDQYALGAIFYEMVTGVPPFNGTTMSSICRMHLRQKPAKPNKLNGEISEDLEQIILKALSKKPEDRYPDVETMINEVIAATDRIDFTTDLSVHSLMSHGRKAFERRKLENAIYFFNKVLSIYGKETAYYEEAFANREESIKMQKEEEAAIHIRDLVQEMFVLFDEEDEKGALDYLVKILRIVKKYPESSRLKGIVLDIRRELPDLLDDGEVIIQREIEQCNIAFSTGKKAYEEGNYSEAVDFLEQALEYDSDHIEAAQLRNSAQKKLRIAEITGLYTNGLISMKKGRYQTAINYFKKVLEINPEHDHAQNYHDLAEKSYEKQATTRIAVDEAYKRGLLEYQNWQYDEAVLNFEKALALNPNHKEAHQFLEQARARLYDGNTLEDIGFFYQEGMKFYNQKQWHEAIVCFNRILQCMDSHKKALEYRNYAQHELEKEEAFEKTMDEAMLFFRENRYSEALEKFDYLLTMGDSDSKESEEVSKYKELCLEFMEMETKRTGTE</sequence>
<dbReference type="RefSeq" id="WP_173013051.1">
    <property type="nucleotide sequence ID" value="NZ_AP019860.1"/>
</dbReference>
<dbReference type="CDD" id="cd14014">
    <property type="entry name" value="STKc_PknB_like"/>
    <property type="match status" value="1"/>
</dbReference>
<accession>A0A5S9F1U0</accession>
<feature type="domain" description="Protein kinase" evidence="9">
    <location>
        <begin position="9"/>
        <end position="265"/>
    </location>
</feature>
<name>A0A5S9F1U0_UABAM</name>
<feature type="repeat" description="TPR" evidence="8">
    <location>
        <begin position="407"/>
        <end position="440"/>
    </location>
</feature>
<gene>
    <name evidence="10" type="ORF">UABAM_00098</name>
</gene>
<keyword evidence="4" id="KW-0547">Nucleotide-binding</keyword>
<dbReference type="SUPFAM" id="SSF48452">
    <property type="entry name" value="TPR-like"/>
    <property type="match status" value="3"/>
</dbReference>
<dbReference type="GO" id="GO:0005524">
    <property type="term" value="F:ATP binding"/>
    <property type="evidence" value="ECO:0007669"/>
    <property type="project" value="UniProtKB-KW"/>
</dbReference>
<dbReference type="PROSITE" id="PS50005">
    <property type="entry name" value="TPR"/>
    <property type="match status" value="3"/>
</dbReference>
<dbReference type="InterPro" id="IPR011009">
    <property type="entry name" value="Kinase-like_dom_sf"/>
</dbReference>
<reference evidence="10 11" key="1">
    <citation type="submission" date="2019-08" db="EMBL/GenBank/DDBJ databases">
        <title>Complete genome sequence of Candidatus Uab amorphum.</title>
        <authorList>
            <person name="Shiratori T."/>
            <person name="Suzuki S."/>
            <person name="Kakizawa Y."/>
            <person name="Ishida K."/>
        </authorList>
    </citation>
    <scope>NUCLEOTIDE SEQUENCE [LARGE SCALE GENOMIC DNA]</scope>
    <source>
        <strain evidence="10 11">SRT547</strain>
    </source>
</reference>
<feature type="repeat" description="TPR" evidence="8">
    <location>
        <begin position="516"/>
        <end position="549"/>
    </location>
</feature>
<evidence type="ECO:0000256" key="3">
    <source>
        <dbReference type="ARBA" id="ARBA00022737"/>
    </source>
</evidence>
<dbReference type="PANTHER" id="PTHR24351">
    <property type="entry name" value="RIBOSOMAL PROTEIN S6 KINASE"/>
    <property type="match status" value="1"/>
</dbReference>
<dbReference type="Pfam" id="PF07719">
    <property type="entry name" value="TPR_2"/>
    <property type="match status" value="2"/>
</dbReference>
<organism evidence="10 11">
    <name type="scientific">Uabimicrobium amorphum</name>
    <dbReference type="NCBI Taxonomy" id="2596890"/>
    <lineage>
        <taxon>Bacteria</taxon>
        <taxon>Pseudomonadati</taxon>
        <taxon>Planctomycetota</taxon>
        <taxon>Candidatus Uabimicrobiia</taxon>
        <taxon>Candidatus Uabimicrobiales</taxon>
        <taxon>Candidatus Uabimicrobiaceae</taxon>
        <taxon>Candidatus Uabimicrobium</taxon>
    </lineage>
</organism>
<evidence type="ECO:0000313" key="10">
    <source>
        <dbReference type="EMBL" id="BBM81759.1"/>
    </source>
</evidence>
<dbReference type="EMBL" id="AP019860">
    <property type="protein sequence ID" value="BBM81759.1"/>
    <property type="molecule type" value="Genomic_DNA"/>
</dbReference>
<feature type="repeat" description="TPR" evidence="8">
    <location>
        <begin position="459"/>
        <end position="492"/>
    </location>
</feature>
<keyword evidence="3" id="KW-0677">Repeat</keyword>
<dbReference type="PROSITE" id="PS50293">
    <property type="entry name" value="TPR_REGION"/>
    <property type="match status" value="1"/>
</dbReference>
<evidence type="ECO:0000256" key="2">
    <source>
        <dbReference type="ARBA" id="ARBA00022679"/>
    </source>
</evidence>
<dbReference type="Gene3D" id="1.25.40.10">
    <property type="entry name" value="Tetratricopeptide repeat domain"/>
    <property type="match status" value="2"/>
</dbReference>
<dbReference type="InterPro" id="IPR019734">
    <property type="entry name" value="TPR_rpt"/>
</dbReference>
<keyword evidence="2" id="KW-0808">Transferase</keyword>
<dbReference type="InterPro" id="IPR013105">
    <property type="entry name" value="TPR_2"/>
</dbReference>
<keyword evidence="11" id="KW-1185">Reference proteome</keyword>
<dbReference type="Pfam" id="PF13181">
    <property type="entry name" value="TPR_8"/>
    <property type="match status" value="1"/>
</dbReference>
<evidence type="ECO:0000259" key="9">
    <source>
        <dbReference type="PROSITE" id="PS50011"/>
    </source>
</evidence>
<dbReference type="Gene3D" id="3.30.200.20">
    <property type="entry name" value="Phosphorylase Kinase, domain 1"/>
    <property type="match status" value="1"/>
</dbReference>
<dbReference type="KEGG" id="uam:UABAM_00098"/>
<dbReference type="SMART" id="SM00028">
    <property type="entry name" value="TPR"/>
    <property type="match status" value="5"/>
</dbReference>
<evidence type="ECO:0000313" key="11">
    <source>
        <dbReference type="Proteomes" id="UP000326354"/>
    </source>
</evidence>
<dbReference type="InterPro" id="IPR011990">
    <property type="entry name" value="TPR-like_helical_dom_sf"/>
</dbReference>
<evidence type="ECO:0000256" key="8">
    <source>
        <dbReference type="PROSITE-ProRule" id="PRU00339"/>
    </source>
</evidence>
<dbReference type="SUPFAM" id="SSF56112">
    <property type="entry name" value="Protein kinase-like (PK-like)"/>
    <property type="match status" value="1"/>
</dbReference>
<evidence type="ECO:0000256" key="7">
    <source>
        <dbReference type="ARBA" id="ARBA00022840"/>
    </source>
</evidence>
<keyword evidence="1" id="KW-0723">Serine/threonine-protein kinase</keyword>
<dbReference type="GO" id="GO:0004674">
    <property type="term" value="F:protein serine/threonine kinase activity"/>
    <property type="evidence" value="ECO:0007669"/>
    <property type="project" value="UniProtKB-KW"/>
</dbReference>
<dbReference type="PROSITE" id="PS50011">
    <property type="entry name" value="PROTEIN_KINASE_DOM"/>
    <property type="match status" value="1"/>
</dbReference>